<gene>
    <name evidence="4" type="ORF">A4V09_04790</name>
</gene>
<keyword evidence="2" id="KW-1133">Transmembrane helix</keyword>
<dbReference type="RefSeq" id="WP_065541352.1">
    <property type="nucleotide sequence ID" value="NZ_CP015405.2"/>
</dbReference>
<feature type="region of interest" description="Disordered" evidence="1">
    <location>
        <begin position="194"/>
        <end position="246"/>
    </location>
</feature>
<keyword evidence="5" id="KW-1185">Reference proteome</keyword>
<dbReference type="PANTHER" id="PTHR35902:SF3">
    <property type="entry name" value="NPCBM-ASSOCIATED, NEW3 DOMAIN OF ALPHA-GALACTOSIDASE"/>
    <property type="match status" value="1"/>
</dbReference>
<evidence type="ECO:0000313" key="5">
    <source>
        <dbReference type="Proteomes" id="UP000092574"/>
    </source>
</evidence>
<evidence type="ECO:0000256" key="3">
    <source>
        <dbReference type="SAM" id="SignalP"/>
    </source>
</evidence>
<feature type="compositionally biased region" description="Basic and acidic residues" evidence="1">
    <location>
        <begin position="194"/>
        <end position="214"/>
    </location>
</feature>
<feature type="signal peptide" evidence="3">
    <location>
        <begin position="1"/>
        <end position="23"/>
    </location>
</feature>
<dbReference type="EMBL" id="CP015405">
    <property type="protein sequence ID" value="ANU75137.1"/>
    <property type="molecule type" value="Genomic_DNA"/>
</dbReference>
<dbReference type="Proteomes" id="UP000092574">
    <property type="component" value="Chromosome"/>
</dbReference>
<evidence type="ECO:0000256" key="2">
    <source>
        <dbReference type="SAM" id="Phobius"/>
    </source>
</evidence>
<evidence type="ECO:0008006" key="6">
    <source>
        <dbReference type="Google" id="ProtNLM"/>
    </source>
</evidence>
<dbReference type="PANTHER" id="PTHR35902">
    <property type="entry name" value="S-LAYER DOMAIN-LIKE PROTEIN-RELATED"/>
    <property type="match status" value="1"/>
</dbReference>
<name>A0A1C7I615_9FIRM</name>
<keyword evidence="3" id="KW-0732">Signal</keyword>
<evidence type="ECO:0000313" key="4">
    <source>
        <dbReference type="EMBL" id="ANU75137.1"/>
    </source>
</evidence>
<feature type="transmembrane region" description="Helical" evidence="2">
    <location>
        <begin position="500"/>
        <end position="521"/>
    </location>
</feature>
<feature type="chain" id="PRO_5008887801" description="CARDB protein" evidence="3">
    <location>
        <begin position="24"/>
        <end position="531"/>
    </location>
</feature>
<dbReference type="OrthoDB" id="1827276at2"/>
<keyword evidence="2" id="KW-0472">Membrane</keyword>
<protein>
    <recommendedName>
        <fullName evidence="6">CARDB protein</fullName>
    </recommendedName>
</protein>
<reference evidence="4" key="1">
    <citation type="submission" date="2017-04" db="EMBL/GenBank/DDBJ databases">
        <title>Complete Genome Sequences of Twelve Strains of a Stable Defined Moderately Diverse Mouse Microbiota 2 (sDMDMm2).</title>
        <authorList>
            <person name="Uchimura Y."/>
            <person name="Wyss M."/>
            <person name="Brugiroux S."/>
            <person name="Limenitakis J.P."/>
            <person name="Stecher B."/>
            <person name="McCoy K.D."/>
            <person name="Macpherson A.J."/>
        </authorList>
    </citation>
    <scope>NUCLEOTIDE SEQUENCE</scope>
    <source>
        <strain evidence="4">YL58</strain>
    </source>
</reference>
<keyword evidence="2" id="KW-0812">Transmembrane</keyword>
<dbReference type="STRING" id="1796616.A4V09_04790"/>
<accession>A0A1C7I615</accession>
<dbReference type="KEGG" id="byl:A4V09_04790"/>
<proteinExistence type="predicted"/>
<organism evidence="4 5">
    <name type="scientific">Blautia pseudococcoides</name>
    <dbReference type="NCBI Taxonomy" id="1796616"/>
    <lineage>
        <taxon>Bacteria</taxon>
        <taxon>Bacillati</taxon>
        <taxon>Bacillota</taxon>
        <taxon>Clostridia</taxon>
        <taxon>Lachnospirales</taxon>
        <taxon>Lachnospiraceae</taxon>
        <taxon>Blautia</taxon>
    </lineage>
</organism>
<dbReference type="AlphaFoldDB" id="A0A1C7I615"/>
<sequence length="531" mass="58017">MKKAGICLLLAIGIMILSHSVFAAGMEETGIGSDNDKSVSDVSEASVLNANENHTGESETGYLTLDDKNTYEGMEKAYEEGYEPLVKDGWVSVILPIYAAEENDIKALTAMPDLGDTASAPFIFRNYRKTFQVTNERINGTGEEKAVFLIRFDLELSKDRYNGVYPVEIQIDYHAKGQEISQVFTIYVQITDGKDKKETEEGNEGEIDKEKQQDETQAEENIPVNQENAGTPVVPETPKEEKPTSDPKVIIEQCIGMPEQIISGSELEFTAVLKNTNKTKYVQNITVAVTCEAEGITLKNSSNIFYFEKLGTESTLEIPLQFHIDEKTAAGKYSIVLDMSYDNPDASSLTSSGKIDLLISQKIDMALEVGKFASEVNAGDSIKIPVQAMNLGRGKIYNVRCSLDVQGLNASKSLFLGNLDGGTAASGELDVFAGMVDEKAESADKRYGKTSGNIILTFEDENGVEQTHSKEIVVTINPLELKTVNTSNDKGEKKVIGQQMAIGLGILASLGILGVTVPMVLKKMKKRDSYE</sequence>
<evidence type="ECO:0000256" key="1">
    <source>
        <dbReference type="SAM" id="MobiDB-lite"/>
    </source>
</evidence>